<evidence type="ECO:0000256" key="2">
    <source>
        <dbReference type="ARBA" id="ARBA00011233"/>
    </source>
</evidence>
<keyword evidence="8" id="KW-0626">Porin</keyword>
<dbReference type="InterPro" id="IPR002299">
    <property type="entry name" value="Porin_Neis"/>
</dbReference>
<evidence type="ECO:0000313" key="13">
    <source>
        <dbReference type="EMBL" id="QKV52671.1"/>
    </source>
</evidence>
<dbReference type="Gene3D" id="2.40.160.10">
    <property type="entry name" value="Porin"/>
    <property type="match status" value="1"/>
</dbReference>
<dbReference type="AlphaFoldDB" id="A0A6N1X010"/>
<dbReference type="KEGG" id="aant:HUK68_07055"/>
<dbReference type="GO" id="GO:0009279">
    <property type="term" value="C:cell outer membrane"/>
    <property type="evidence" value="ECO:0007669"/>
    <property type="project" value="UniProtKB-SubCell"/>
</dbReference>
<feature type="domain" description="Porin" evidence="12">
    <location>
        <begin position="10"/>
        <end position="309"/>
    </location>
</feature>
<reference evidence="13 14" key="1">
    <citation type="submission" date="2020-06" db="EMBL/GenBank/DDBJ databases">
        <title>Acidovorax antarctica sp. nov., isolated from Corinth ice sheet soil, Antarctic Fields Peninsula.</title>
        <authorList>
            <person name="Xu Q."/>
            <person name="Peng F."/>
        </authorList>
    </citation>
    <scope>NUCLEOTIDE SEQUENCE [LARGE SCALE GENOMIC DNA]</scope>
    <source>
        <strain evidence="13 14">16-35-5</strain>
    </source>
</reference>
<keyword evidence="6 11" id="KW-0732">Signal</keyword>
<accession>A0A6N1X010</accession>
<evidence type="ECO:0000259" key="12">
    <source>
        <dbReference type="Pfam" id="PF13609"/>
    </source>
</evidence>
<dbReference type="EMBL" id="CP054840">
    <property type="protein sequence ID" value="QKV52671.1"/>
    <property type="molecule type" value="Genomic_DNA"/>
</dbReference>
<comment type="subunit">
    <text evidence="2">Homotrimer.</text>
</comment>
<organism evidence="13 14">
    <name type="scientific">Comamonas antarctica</name>
    <dbReference type="NCBI Taxonomy" id="2743470"/>
    <lineage>
        <taxon>Bacteria</taxon>
        <taxon>Pseudomonadati</taxon>
        <taxon>Pseudomonadota</taxon>
        <taxon>Betaproteobacteria</taxon>
        <taxon>Burkholderiales</taxon>
        <taxon>Comamonadaceae</taxon>
        <taxon>Comamonas</taxon>
    </lineage>
</organism>
<dbReference type="GO" id="GO:0015288">
    <property type="term" value="F:porin activity"/>
    <property type="evidence" value="ECO:0007669"/>
    <property type="project" value="UniProtKB-KW"/>
</dbReference>
<keyword evidence="4" id="KW-1134">Transmembrane beta strand</keyword>
<sequence length="343" mass="35950">MSQKIQHGIALGALLACSCTAFAQSGVTLYGRADAGVFYQSRSNPGANQWTVSSDTSYFGLRGQEDLGGGLSATFKLESQLDLPSGNSSAAFFNREAYVGLSDRRLGTLQLGSMWGPSVWISGKSDAFGRAQLGAVQTLLQGANNRGNTFKFDNSLQYISPKIGNVFGRAYVQAAEGADTGRNYALALDYTSGPAFLGLAFDSAQIPGAAVGLPGSAVRAKTLGIGGAYNFGVARIYGYYQRNSIAGLDDANSLNASAALPVGSGEFRLALGRWSRPGDADARRLALGYAHFLSKRTQVYGSFAVLKNGGRSTTMLFPIGQDSAPAVAGQDVKAVGVGMRHMF</sequence>
<dbReference type="PANTHER" id="PTHR34501">
    <property type="entry name" value="PROTEIN YDDL-RELATED"/>
    <property type="match status" value="1"/>
</dbReference>
<dbReference type="GO" id="GO:0046930">
    <property type="term" value="C:pore complex"/>
    <property type="evidence" value="ECO:0007669"/>
    <property type="project" value="UniProtKB-KW"/>
</dbReference>
<keyword evidence="10" id="KW-0998">Cell outer membrane</keyword>
<dbReference type="Proteomes" id="UP000509579">
    <property type="component" value="Chromosome"/>
</dbReference>
<evidence type="ECO:0000256" key="11">
    <source>
        <dbReference type="SAM" id="SignalP"/>
    </source>
</evidence>
<evidence type="ECO:0000256" key="5">
    <source>
        <dbReference type="ARBA" id="ARBA00022692"/>
    </source>
</evidence>
<dbReference type="CDD" id="cd00342">
    <property type="entry name" value="gram_neg_porins"/>
    <property type="match status" value="1"/>
</dbReference>
<evidence type="ECO:0000256" key="4">
    <source>
        <dbReference type="ARBA" id="ARBA00022452"/>
    </source>
</evidence>
<name>A0A6N1X010_9BURK</name>
<dbReference type="InterPro" id="IPR023614">
    <property type="entry name" value="Porin_dom_sf"/>
</dbReference>
<dbReference type="SUPFAM" id="SSF56935">
    <property type="entry name" value="Porins"/>
    <property type="match status" value="1"/>
</dbReference>
<comment type="subcellular location">
    <subcellularLocation>
        <location evidence="1">Cell outer membrane</location>
        <topology evidence="1">Multi-pass membrane protein</topology>
    </subcellularLocation>
</comment>
<evidence type="ECO:0000313" key="14">
    <source>
        <dbReference type="Proteomes" id="UP000509579"/>
    </source>
</evidence>
<evidence type="ECO:0000256" key="8">
    <source>
        <dbReference type="ARBA" id="ARBA00023114"/>
    </source>
</evidence>
<keyword evidence="9" id="KW-0472">Membrane</keyword>
<feature type="chain" id="PRO_5027111698" evidence="11">
    <location>
        <begin position="24"/>
        <end position="343"/>
    </location>
</feature>
<gene>
    <name evidence="13" type="ORF">HUK68_07055</name>
</gene>
<keyword evidence="14" id="KW-1185">Reference proteome</keyword>
<evidence type="ECO:0000256" key="7">
    <source>
        <dbReference type="ARBA" id="ARBA00023065"/>
    </source>
</evidence>
<evidence type="ECO:0000256" key="9">
    <source>
        <dbReference type="ARBA" id="ARBA00023136"/>
    </source>
</evidence>
<dbReference type="PANTHER" id="PTHR34501:SF9">
    <property type="entry name" value="MAJOR OUTER MEMBRANE PROTEIN P.IA"/>
    <property type="match status" value="1"/>
</dbReference>
<keyword evidence="5" id="KW-0812">Transmembrane</keyword>
<protein>
    <submittedName>
        <fullName evidence="13">Porin</fullName>
    </submittedName>
</protein>
<dbReference type="GO" id="GO:0006811">
    <property type="term" value="P:monoatomic ion transport"/>
    <property type="evidence" value="ECO:0007669"/>
    <property type="project" value="UniProtKB-KW"/>
</dbReference>
<evidence type="ECO:0000256" key="10">
    <source>
        <dbReference type="ARBA" id="ARBA00023237"/>
    </source>
</evidence>
<feature type="signal peptide" evidence="11">
    <location>
        <begin position="1"/>
        <end position="23"/>
    </location>
</feature>
<dbReference type="InterPro" id="IPR033900">
    <property type="entry name" value="Gram_neg_porin_domain"/>
</dbReference>
<keyword evidence="3" id="KW-0813">Transport</keyword>
<dbReference type="RefSeq" id="WP_175503550.1">
    <property type="nucleotide sequence ID" value="NZ_CP054840.1"/>
</dbReference>
<evidence type="ECO:0000256" key="1">
    <source>
        <dbReference type="ARBA" id="ARBA00004571"/>
    </source>
</evidence>
<dbReference type="InterPro" id="IPR050298">
    <property type="entry name" value="Gram-neg_bact_OMP"/>
</dbReference>
<evidence type="ECO:0000256" key="3">
    <source>
        <dbReference type="ARBA" id="ARBA00022448"/>
    </source>
</evidence>
<dbReference type="PROSITE" id="PS51257">
    <property type="entry name" value="PROKAR_LIPOPROTEIN"/>
    <property type="match status" value="1"/>
</dbReference>
<dbReference type="PRINTS" id="PR00184">
    <property type="entry name" value="NEISSPPORIN"/>
</dbReference>
<evidence type="ECO:0000256" key="6">
    <source>
        <dbReference type="ARBA" id="ARBA00022729"/>
    </source>
</evidence>
<keyword evidence="7" id="KW-0406">Ion transport</keyword>
<proteinExistence type="predicted"/>
<dbReference type="Pfam" id="PF13609">
    <property type="entry name" value="Porin_4"/>
    <property type="match status" value="1"/>
</dbReference>